<protein>
    <recommendedName>
        <fullName evidence="4">HTH luxR-type domain-containing protein</fullName>
    </recommendedName>
</protein>
<dbReference type="AlphaFoldDB" id="A0A2W5GZV2"/>
<organism evidence="2 3">
    <name type="scientific">Pseudopedobacter saltans</name>
    <dbReference type="NCBI Taxonomy" id="151895"/>
    <lineage>
        <taxon>Bacteria</taxon>
        <taxon>Pseudomonadati</taxon>
        <taxon>Bacteroidota</taxon>
        <taxon>Sphingobacteriia</taxon>
        <taxon>Sphingobacteriales</taxon>
        <taxon>Sphingobacteriaceae</taxon>
        <taxon>Pseudopedobacter</taxon>
    </lineage>
</organism>
<evidence type="ECO:0000313" key="2">
    <source>
        <dbReference type="EMBL" id="PZP48982.1"/>
    </source>
</evidence>
<dbReference type="GO" id="GO:0006355">
    <property type="term" value="P:regulation of DNA-templated transcription"/>
    <property type="evidence" value="ECO:0007669"/>
    <property type="project" value="InterPro"/>
</dbReference>
<sequence length="589" mass="68946">VFILVFSYKSSAQPFIKVSHPILVTSLNDGFSPAIKQLNDFGKNPAILNDVNFRLWDLCMRTLILTNDNKFDLPRKFADTTIFLARKANNKLMLSYALYTRAYLDRFSNNVLVNVLEDGQEALSLIEGTDNIELQSLISNLLFNVYLSWGDKDNIIHYIHLSDSLLKKEGSLRSLYMARLNKCYETIIKPTDSSTNQRLIKEYSDLQQLYLNNPKELYRFNYIVCLFNEIDLRMANLRNHLQQEELILVKNKLSTIKQEIKSVVLFKSLFEGNLYLCYSNMNEIEHGKQIISIGYLLHAYKIFETNPSNPSYQKLAHISGILTRYYEATDNPQKAFFYLKSEELYKEKTLNQEKYNAIKKIELESNETKNQLEKQAILLKAKNTRHIYAFSLIGSLILITALFFVLRSYSFKFRYAKEKAAKLHLEKEEFSLKARLADEENARLAMEKELMELRQDRLQRELLTNQLQIVHKNQILNDINEKIKDGQSININKLLKEEKRIDEDFESTKKQIQETHPDFFPKLDNMAQQRLTQLDLKLSAYLHINMDTKQIAHALNIESKSVRMAKYRLKQKLGLPKDVDMDTFIRQMS</sequence>
<dbReference type="Proteomes" id="UP000249645">
    <property type="component" value="Unassembled WGS sequence"/>
</dbReference>
<accession>A0A2W5GZV2</accession>
<dbReference type="GO" id="GO:0003677">
    <property type="term" value="F:DNA binding"/>
    <property type="evidence" value="ECO:0007669"/>
    <property type="project" value="InterPro"/>
</dbReference>
<evidence type="ECO:0008006" key="4">
    <source>
        <dbReference type="Google" id="ProtNLM"/>
    </source>
</evidence>
<evidence type="ECO:0000313" key="3">
    <source>
        <dbReference type="Proteomes" id="UP000249645"/>
    </source>
</evidence>
<dbReference type="EMBL" id="QFOI01000134">
    <property type="protein sequence ID" value="PZP48982.1"/>
    <property type="molecule type" value="Genomic_DNA"/>
</dbReference>
<name>A0A2W5GZV2_9SPHI</name>
<dbReference type="InterPro" id="IPR016032">
    <property type="entry name" value="Sig_transdc_resp-reg_C-effctor"/>
</dbReference>
<dbReference type="SUPFAM" id="SSF46894">
    <property type="entry name" value="C-terminal effector domain of the bipartite response regulators"/>
    <property type="match status" value="1"/>
</dbReference>
<keyword evidence="1" id="KW-1133">Transmembrane helix</keyword>
<gene>
    <name evidence="2" type="ORF">DI598_08910</name>
</gene>
<keyword evidence="1" id="KW-0812">Transmembrane</keyword>
<comment type="caution">
    <text evidence="2">The sequence shown here is derived from an EMBL/GenBank/DDBJ whole genome shotgun (WGS) entry which is preliminary data.</text>
</comment>
<feature type="transmembrane region" description="Helical" evidence="1">
    <location>
        <begin position="387"/>
        <end position="406"/>
    </location>
</feature>
<evidence type="ECO:0000256" key="1">
    <source>
        <dbReference type="SAM" id="Phobius"/>
    </source>
</evidence>
<proteinExistence type="predicted"/>
<keyword evidence="1" id="KW-0472">Membrane</keyword>
<feature type="non-terminal residue" evidence="2">
    <location>
        <position position="1"/>
    </location>
</feature>
<reference evidence="2 3" key="1">
    <citation type="submission" date="2017-11" db="EMBL/GenBank/DDBJ databases">
        <title>Infants hospitalized years apart are colonized by the same room-sourced microbial strains.</title>
        <authorList>
            <person name="Brooks B."/>
            <person name="Olm M.R."/>
            <person name="Firek B.A."/>
            <person name="Baker R."/>
            <person name="Thomas B.C."/>
            <person name="Morowitz M.J."/>
            <person name="Banfield J.F."/>
        </authorList>
    </citation>
    <scope>NUCLEOTIDE SEQUENCE [LARGE SCALE GENOMIC DNA]</scope>
    <source>
        <strain evidence="2">S2_009_000_R2_76</strain>
    </source>
</reference>